<feature type="non-terminal residue" evidence="5">
    <location>
        <position position="1"/>
    </location>
</feature>
<keyword evidence="2" id="KW-0378">Hydrolase</keyword>
<accession>A0A383ESM4</accession>
<evidence type="ECO:0000259" key="4">
    <source>
        <dbReference type="SMART" id="SM00475"/>
    </source>
</evidence>
<dbReference type="SUPFAM" id="SSF88723">
    <property type="entry name" value="PIN domain-like"/>
    <property type="match status" value="1"/>
</dbReference>
<dbReference type="Pfam" id="PF01367">
    <property type="entry name" value="5_3_exonuc"/>
    <property type="match status" value="1"/>
</dbReference>
<dbReference type="EMBL" id="UINC01228073">
    <property type="protein sequence ID" value="SVE59235.1"/>
    <property type="molecule type" value="Genomic_DNA"/>
</dbReference>
<feature type="domain" description="5'-3' exonuclease" evidence="4">
    <location>
        <begin position="18"/>
        <end position="230"/>
    </location>
</feature>
<dbReference type="CDD" id="cd09859">
    <property type="entry name" value="PIN_53EXO"/>
    <property type="match status" value="1"/>
</dbReference>
<dbReference type="GO" id="GO:0017108">
    <property type="term" value="F:5'-flap endonuclease activity"/>
    <property type="evidence" value="ECO:0007669"/>
    <property type="project" value="InterPro"/>
</dbReference>
<evidence type="ECO:0000256" key="1">
    <source>
        <dbReference type="ARBA" id="ARBA00022722"/>
    </source>
</evidence>
<proteinExistence type="predicted"/>
<gene>
    <name evidence="5" type="ORF">METZ01_LOCUS512089</name>
</gene>
<sequence>HAIMVSNTHSPQISKSTKPKFSMMLMDGHAMVYRAWHAIQQPLTLSSTGEDVRAVFGFLNIFFKALEDWQPKYCAIAFDMKGPTFRHKIYEHYKANRPQMPPELRPQFHHVRSIMQSFSVPILEKEGFEADDILGSLCAYSDDNKIPTILLTGDTDELQLVSSSVQVMLSYSKQQKKLYDWEAVEERYDGITPLNIPDLKALQGDVSDNIPGVPGIGVKTASKLLVKYGT</sequence>
<keyword evidence="3" id="KW-0238">DNA-binding</keyword>
<dbReference type="GO" id="GO:0033567">
    <property type="term" value="P:DNA replication, Okazaki fragment processing"/>
    <property type="evidence" value="ECO:0007669"/>
    <property type="project" value="InterPro"/>
</dbReference>
<dbReference type="InterPro" id="IPR036279">
    <property type="entry name" value="5-3_exonuclease_C_sf"/>
</dbReference>
<dbReference type="GO" id="GO:0003677">
    <property type="term" value="F:DNA binding"/>
    <property type="evidence" value="ECO:0007669"/>
    <property type="project" value="UniProtKB-KW"/>
</dbReference>
<dbReference type="InterPro" id="IPR020045">
    <property type="entry name" value="DNA_polI_H3TH"/>
</dbReference>
<evidence type="ECO:0000256" key="3">
    <source>
        <dbReference type="ARBA" id="ARBA00023125"/>
    </source>
</evidence>
<dbReference type="Pfam" id="PF02739">
    <property type="entry name" value="5_3_exonuc_N"/>
    <property type="match status" value="1"/>
</dbReference>
<dbReference type="GO" id="GO:0008409">
    <property type="term" value="F:5'-3' exonuclease activity"/>
    <property type="evidence" value="ECO:0007669"/>
    <property type="project" value="InterPro"/>
</dbReference>
<dbReference type="SUPFAM" id="SSF47807">
    <property type="entry name" value="5' to 3' exonuclease, C-terminal subdomain"/>
    <property type="match status" value="1"/>
</dbReference>
<dbReference type="InterPro" id="IPR002421">
    <property type="entry name" value="5-3_exonuclease"/>
</dbReference>
<evidence type="ECO:0000256" key="2">
    <source>
        <dbReference type="ARBA" id="ARBA00022801"/>
    </source>
</evidence>
<keyword evidence="1" id="KW-0540">Nuclease</keyword>
<dbReference type="CDD" id="cd09898">
    <property type="entry name" value="H3TH_53EXO"/>
    <property type="match status" value="1"/>
</dbReference>
<dbReference type="PANTHER" id="PTHR42646:SF2">
    <property type="entry name" value="5'-3' EXONUCLEASE FAMILY PROTEIN"/>
    <property type="match status" value="1"/>
</dbReference>
<dbReference type="InterPro" id="IPR008918">
    <property type="entry name" value="HhH2"/>
</dbReference>
<organism evidence="5">
    <name type="scientific">marine metagenome</name>
    <dbReference type="NCBI Taxonomy" id="408172"/>
    <lineage>
        <taxon>unclassified sequences</taxon>
        <taxon>metagenomes</taxon>
        <taxon>ecological metagenomes</taxon>
    </lineage>
</organism>
<dbReference type="Gene3D" id="1.10.150.20">
    <property type="entry name" value="5' to 3' exonuclease, C-terminal subdomain"/>
    <property type="match status" value="1"/>
</dbReference>
<dbReference type="SMART" id="SM00279">
    <property type="entry name" value="HhH2"/>
    <property type="match status" value="1"/>
</dbReference>
<dbReference type="InterPro" id="IPR038969">
    <property type="entry name" value="FEN"/>
</dbReference>
<dbReference type="InterPro" id="IPR029060">
    <property type="entry name" value="PIN-like_dom_sf"/>
</dbReference>
<reference evidence="5" key="1">
    <citation type="submission" date="2018-05" db="EMBL/GenBank/DDBJ databases">
        <authorList>
            <person name="Lanie J.A."/>
            <person name="Ng W.-L."/>
            <person name="Kazmierczak K.M."/>
            <person name="Andrzejewski T.M."/>
            <person name="Davidsen T.M."/>
            <person name="Wayne K.J."/>
            <person name="Tettelin H."/>
            <person name="Glass J.I."/>
            <person name="Rusch D."/>
            <person name="Podicherti R."/>
            <person name="Tsui H.-C.T."/>
            <person name="Winkler M.E."/>
        </authorList>
    </citation>
    <scope>NUCLEOTIDE SEQUENCE</scope>
</reference>
<dbReference type="AlphaFoldDB" id="A0A383ESM4"/>
<protein>
    <recommendedName>
        <fullName evidence="4">5'-3' exonuclease domain-containing protein</fullName>
    </recommendedName>
</protein>
<dbReference type="Gene3D" id="3.40.50.1010">
    <property type="entry name" value="5'-nuclease"/>
    <property type="match status" value="1"/>
</dbReference>
<dbReference type="PANTHER" id="PTHR42646">
    <property type="entry name" value="FLAP ENDONUCLEASE XNI"/>
    <property type="match status" value="1"/>
</dbReference>
<dbReference type="InterPro" id="IPR020046">
    <property type="entry name" value="5-3_exonucl_a-hlix_arch_N"/>
</dbReference>
<name>A0A383ESM4_9ZZZZ</name>
<feature type="non-terminal residue" evidence="5">
    <location>
        <position position="230"/>
    </location>
</feature>
<evidence type="ECO:0000313" key="5">
    <source>
        <dbReference type="EMBL" id="SVE59235.1"/>
    </source>
</evidence>
<dbReference type="SMART" id="SM00475">
    <property type="entry name" value="53EXOc"/>
    <property type="match status" value="1"/>
</dbReference>